<organism evidence="1 2">
    <name type="scientific">Holotrichia oblita</name>
    <name type="common">Chafer beetle</name>
    <dbReference type="NCBI Taxonomy" id="644536"/>
    <lineage>
        <taxon>Eukaryota</taxon>
        <taxon>Metazoa</taxon>
        <taxon>Ecdysozoa</taxon>
        <taxon>Arthropoda</taxon>
        <taxon>Hexapoda</taxon>
        <taxon>Insecta</taxon>
        <taxon>Pterygota</taxon>
        <taxon>Neoptera</taxon>
        <taxon>Endopterygota</taxon>
        <taxon>Coleoptera</taxon>
        <taxon>Polyphaga</taxon>
        <taxon>Scarabaeiformia</taxon>
        <taxon>Scarabaeidae</taxon>
        <taxon>Melolonthinae</taxon>
        <taxon>Holotrichia</taxon>
    </lineage>
</organism>
<comment type="caution">
    <text evidence="1">The sequence shown here is derived from an EMBL/GenBank/DDBJ whole genome shotgun (WGS) entry which is preliminary data.</text>
</comment>
<protein>
    <submittedName>
        <fullName evidence="1">Scavenger receptor class b type-1 sr-b1</fullName>
    </submittedName>
</protein>
<evidence type="ECO:0000313" key="1">
    <source>
        <dbReference type="EMBL" id="KAI4470891.1"/>
    </source>
</evidence>
<accession>A0ACB9TVS9</accession>
<dbReference type="EMBL" id="CM043015">
    <property type="protein sequence ID" value="KAI4470891.1"/>
    <property type="molecule type" value="Genomic_DNA"/>
</dbReference>
<gene>
    <name evidence="1" type="ORF">MML48_1g17340</name>
</gene>
<sequence length="734" mass="83002">MIGSPVKQGMFLTVEGSSTAGTVNNFWTGMFENDGLFLNIPAKNLFFEGYDFCVAANIGPVERGICTIVKNLLADSKTTVVDSQKIRFSFFAHVSTYIFELSLVQIGTMIDLNSKLASKKEVATVIKPLVCKNDSDDGVYQVSGGNLDVNTLGAILSWEGEQYLNTWDGENSTCNHIRGRDSAIYPPFNNESSAFDIYNTDICKVVTIRTTETTTYRDIDGIRATLDLDDMRNDGDKECYCIKQVRNLDGELECLPEGYTDMSTCLFAPVIASFPHMLWANETYSSTVKGLEPDQEKHQTFVVLQPDTGTPLQGSKRIQFNMIVRPIERIAVTTNLTNAVFPILWVEQGFSLPDDQIEVLEDQYLSKIKLLDIVSYVLIGVGAGLVILCLNVRLKGGTEQFDRWENLPIDVFYRIRMFNVTNADEVMYQDAIPIVEEVGPYIYKMELSVYWTKFNIFYLQVLFNMLGNFLPSNIQYLIDFFWKNVVTDTDTLFHSVRVGDILFDGYKFCNSEYETDDNSTDVSWLVCFGMSLMDNGIIEAEDDGSLSFAFFRTKGDMEEYRTIVTPCINTVFIPLIQNISFRVAEIYYAGNEYISEIEGHRRILREDTFSISQNPNNECFCTGNRDLYNEQQCLPDGFFDLQPCLGAPIIASFPHFLHGDANYSSTVIGLNPDKESHETYAIIEPTTGTPLSGYKRIQFNAMLKPIEGVNVTQVRNAMVPILWVEEVCILYCYL</sequence>
<evidence type="ECO:0000313" key="2">
    <source>
        <dbReference type="Proteomes" id="UP001056778"/>
    </source>
</evidence>
<keyword evidence="1" id="KW-0675">Receptor</keyword>
<dbReference type="Proteomes" id="UP001056778">
    <property type="component" value="Chromosome 1"/>
</dbReference>
<name>A0ACB9TVS9_HOLOL</name>
<proteinExistence type="predicted"/>
<reference evidence="1" key="1">
    <citation type="submission" date="2022-04" db="EMBL/GenBank/DDBJ databases">
        <title>Chromosome-scale genome assembly of Holotrichia oblita Faldermann.</title>
        <authorList>
            <person name="Rongchong L."/>
        </authorList>
    </citation>
    <scope>NUCLEOTIDE SEQUENCE</scope>
    <source>
        <strain evidence="1">81SQS9</strain>
    </source>
</reference>
<keyword evidence="2" id="KW-1185">Reference proteome</keyword>